<accession>A0AAD6HDL1</accession>
<proteinExistence type="predicted"/>
<keyword evidence="3" id="KW-1185">Reference proteome</keyword>
<dbReference type="Proteomes" id="UP001215712">
    <property type="component" value="Unassembled WGS sequence"/>
</dbReference>
<reference evidence="2" key="2">
    <citation type="submission" date="2023-01" db="EMBL/GenBank/DDBJ databases">
        <authorList>
            <person name="Petersen C."/>
        </authorList>
    </citation>
    <scope>NUCLEOTIDE SEQUENCE</scope>
    <source>
        <strain evidence="2">IBT 17514</strain>
    </source>
</reference>
<evidence type="ECO:0000313" key="2">
    <source>
        <dbReference type="EMBL" id="KAJ5709408.1"/>
    </source>
</evidence>
<sequence length="267" mass="30946">MSVFTFVLRALPFPFAWKRRSSTSSKGKEKESNLDPDSVWDLDLHYSEKPLATLPSEPKLPLTSLHRDVSHTLHIAVKQSPDQTHPHNPEPEPELGSSFEYPETNSGSVSPRSRVKCRAESRPSVLAREVSWASIVRSRCRWTLEQERELHMAERQLARCQKAWSSEQELWISYIQELSEEKEAHEGFMSMRMRQQEDERSQFRKAWKRRRSLEESLALKEKQLTLTVKSNNNGSALPIIRRFTLPSYLNHHDSMIEANPPALTCKV</sequence>
<comment type="caution">
    <text evidence="2">The sequence shown here is derived from an EMBL/GenBank/DDBJ whole genome shotgun (WGS) entry which is preliminary data.</text>
</comment>
<feature type="region of interest" description="Disordered" evidence="1">
    <location>
        <begin position="79"/>
        <end position="117"/>
    </location>
</feature>
<dbReference type="EMBL" id="JAQJAN010000019">
    <property type="protein sequence ID" value="KAJ5709408.1"/>
    <property type="molecule type" value="Genomic_DNA"/>
</dbReference>
<organism evidence="2 3">
    <name type="scientific">Penicillium malachiteum</name>
    <dbReference type="NCBI Taxonomy" id="1324776"/>
    <lineage>
        <taxon>Eukaryota</taxon>
        <taxon>Fungi</taxon>
        <taxon>Dikarya</taxon>
        <taxon>Ascomycota</taxon>
        <taxon>Pezizomycotina</taxon>
        <taxon>Eurotiomycetes</taxon>
        <taxon>Eurotiomycetidae</taxon>
        <taxon>Eurotiales</taxon>
        <taxon>Aspergillaceae</taxon>
        <taxon>Penicillium</taxon>
    </lineage>
</organism>
<protein>
    <submittedName>
        <fullName evidence="2">Uncharacterized protein</fullName>
    </submittedName>
</protein>
<name>A0AAD6HDL1_9EURO</name>
<reference evidence="2" key="1">
    <citation type="journal article" date="2023" name="IMA Fungus">
        <title>Comparative genomic study of the Penicillium genus elucidates a diverse pangenome and 15 lateral gene transfer events.</title>
        <authorList>
            <person name="Petersen C."/>
            <person name="Sorensen T."/>
            <person name="Nielsen M.R."/>
            <person name="Sondergaard T.E."/>
            <person name="Sorensen J.L."/>
            <person name="Fitzpatrick D.A."/>
            <person name="Frisvad J.C."/>
            <person name="Nielsen K.L."/>
        </authorList>
    </citation>
    <scope>NUCLEOTIDE SEQUENCE</scope>
    <source>
        <strain evidence="2">IBT 17514</strain>
    </source>
</reference>
<dbReference type="AlphaFoldDB" id="A0AAD6HDL1"/>
<evidence type="ECO:0000256" key="1">
    <source>
        <dbReference type="SAM" id="MobiDB-lite"/>
    </source>
</evidence>
<evidence type="ECO:0000313" key="3">
    <source>
        <dbReference type="Proteomes" id="UP001215712"/>
    </source>
</evidence>
<gene>
    <name evidence="2" type="ORF">N7493_010742</name>
</gene>